<proteinExistence type="predicted"/>
<keyword evidence="1" id="KW-1133">Transmembrane helix</keyword>
<evidence type="ECO:0000313" key="3">
    <source>
        <dbReference type="Proteomes" id="UP000029780"/>
    </source>
</evidence>
<feature type="transmembrane region" description="Helical" evidence="1">
    <location>
        <begin position="6"/>
        <end position="27"/>
    </location>
</feature>
<dbReference type="KEGG" id="vg:8746301"/>
<dbReference type="Proteomes" id="UP000029780">
    <property type="component" value="Segment"/>
</dbReference>
<keyword evidence="1" id="KW-0472">Membrane</keyword>
<keyword evidence="3" id="KW-1185">Reference proteome</keyword>
<gene>
    <name evidence="2" type="ORF">MAR_ORF064</name>
</gene>
<accession>D2XA73</accession>
<protein>
    <recommendedName>
        <fullName evidence="4">Transmembrane protein</fullName>
    </recommendedName>
</protein>
<dbReference type="RefSeq" id="YP_003406812.1">
    <property type="nucleotide sequence ID" value="NC_013756.1"/>
</dbReference>
<keyword evidence="1" id="KW-0812">Transmembrane</keyword>
<sequence>MKGLWNAYSWSVVIASVPIGFVNGFNYKGEKNVKGLSLLLVRTWVEATVFPYTAYRYIKYLSE</sequence>
<organism evidence="2 3">
    <name type="scientific">Marseillevirus marseillevirus</name>
    <name type="common">GBM</name>
    <dbReference type="NCBI Taxonomy" id="694581"/>
    <lineage>
        <taxon>Viruses</taxon>
        <taxon>Varidnaviria</taxon>
        <taxon>Bamfordvirae</taxon>
        <taxon>Nucleocytoviricota</taxon>
        <taxon>Megaviricetes</taxon>
        <taxon>Pimascovirales</taxon>
        <taxon>Pimascovirales incertae sedis</taxon>
        <taxon>Marseilleviridae</taxon>
        <taxon>Marseillevirus</taxon>
        <taxon>Marseillevirus massiliense</taxon>
    </lineage>
</organism>
<evidence type="ECO:0000313" key="2">
    <source>
        <dbReference type="EMBL" id="ADB03850.1"/>
    </source>
</evidence>
<evidence type="ECO:0000256" key="1">
    <source>
        <dbReference type="SAM" id="Phobius"/>
    </source>
</evidence>
<name>D2XA73_GBMV</name>
<organismHost>
    <name type="scientific">Acanthamoeba</name>
    <dbReference type="NCBI Taxonomy" id="5754"/>
</organismHost>
<dbReference type="EMBL" id="GU071086">
    <property type="protein sequence ID" value="ADB03850.1"/>
    <property type="molecule type" value="Genomic_DNA"/>
</dbReference>
<evidence type="ECO:0008006" key="4">
    <source>
        <dbReference type="Google" id="ProtNLM"/>
    </source>
</evidence>
<dbReference type="GeneID" id="8746301"/>
<dbReference type="OrthoDB" id="38628at10239"/>
<reference evidence="2 3" key="1">
    <citation type="journal article" date="2009" name="Proc. Natl. Acad. Sci. U.S.A.">
        <title>Giant Marseillevirus highlights the role of amoebae as a melting pot in emergence of chimeric microorganisms.</title>
        <authorList>
            <person name="Boyer M."/>
            <person name="Yutin N."/>
            <person name="Pagnier I."/>
            <person name="Barrassi L."/>
            <person name="Fournous G."/>
            <person name="Espinosa L."/>
            <person name="Robert C."/>
            <person name="Azza S."/>
            <person name="Sun S."/>
            <person name="Rossmann M.G."/>
            <person name="Suzan-Monti M."/>
            <person name="La Scola B."/>
            <person name="Koonin E.V."/>
            <person name="Raoult D."/>
        </authorList>
    </citation>
    <scope>NUCLEOTIDE SEQUENCE [LARGE SCALE GENOMIC DNA]</scope>
    <source>
        <strain evidence="2 3">T19</strain>
    </source>
</reference>